<reference evidence="2" key="1">
    <citation type="submission" date="2015-01" db="EMBL/GenBank/DDBJ databases">
        <authorList>
            <person name="Aksoy S."/>
            <person name="Warren W."/>
            <person name="Wilson R.K."/>
        </authorList>
    </citation>
    <scope>NUCLEOTIDE SEQUENCE [LARGE SCALE GENOMIC DNA]</scope>
    <source>
        <strain evidence="2">IAEA</strain>
    </source>
</reference>
<dbReference type="VEuPathDB" id="VectorBase:GPPI011280"/>
<name>A0A1B0AWP3_9MUSC</name>
<dbReference type="Proteomes" id="UP000092460">
    <property type="component" value="Unassembled WGS sequence"/>
</dbReference>
<dbReference type="InterPro" id="IPR010562">
    <property type="entry name" value="Haemolymph_juvenile_hormone-bd"/>
</dbReference>
<sequence length="121" mass="13950">MINGKILFMIVKGKGHPDIHLKNVTNKIIVNVGLERKQGQTFVIVKDVICDFQPQDVFVHFDSLFDDNKELTESINKVVNTNWREFHSTLRDNIIGAFSQAILNLLRNVAEVLSYDEFYLN</sequence>
<dbReference type="EMBL" id="JXJN01004857">
    <property type="status" value="NOT_ANNOTATED_CDS"/>
    <property type="molecule type" value="Genomic_DNA"/>
</dbReference>
<dbReference type="AlphaFoldDB" id="A0A1B0AWP3"/>
<reference evidence="1" key="2">
    <citation type="submission" date="2020-05" db="UniProtKB">
        <authorList>
            <consortium name="EnsemblMetazoa"/>
        </authorList>
    </citation>
    <scope>IDENTIFICATION</scope>
    <source>
        <strain evidence="1">IAEA</strain>
    </source>
</reference>
<protein>
    <submittedName>
        <fullName evidence="1">Uncharacterized protein</fullName>
    </submittedName>
</protein>
<dbReference type="PANTHER" id="PTHR11008:SF32">
    <property type="entry name" value="CIRCADIAN CLOCK-CONTROLLED PROTEIN DAYWAKE-RELATED"/>
    <property type="match status" value="1"/>
</dbReference>
<evidence type="ECO:0000313" key="2">
    <source>
        <dbReference type="Proteomes" id="UP000092460"/>
    </source>
</evidence>
<dbReference type="Gene3D" id="3.15.10.30">
    <property type="entry name" value="Haemolymph juvenile hormone binding protein"/>
    <property type="match status" value="1"/>
</dbReference>
<dbReference type="EnsemblMetazoa" id="GPPI011280-RA">
    <property type="protein sequence ID" value="GPPI011280-PA"/>
    <property type="gene ID" value="GPPI011280"/>
</dbReference>
<keyword evidence="2" id="KW-1185">Reference proteome</keyword>
<dbReference type="GO" id="GO:0005615">
    <property type="term" value="C:extracellular space"/>
    <property type="evidence" value="ECO:0007669"/>
    <property type="project" value="TreeGrafter"/>
</dbReference>
<dbReference type="PANTHER" id="PTHR11008">
    <property type="entry name" value="PROTEIN TAKEOUT-LIKE PROTEIN"/>
    <property type="match status" value="1"/>
</dbReference>
<accession>A0A1B0AWP3</accession>
<proteinExistence type="predicted"/>
<evidence type="ECO:0000313" key="1">
    <source>
        <dbReference type="EnsemblMetazoa" id="GPPI011280-PA"/>
    </source>
</evidence>
<dbReference type="Pfam" id="PF06585">
    <property type="entry name" value="JHBP"/>
    <property type="match status" value="1"/>
</dbReference>
<dbReference type="InterPro" id="IPR038606">
    <property type="entry name" value="To_sf"/>
</dbReference>
<organism evidence="1 2">
    <name type="scientific">Glossina palpalis gambiensis</name>
    <dbReference type="NCBI Taxonomy" id="67801"/>
    <lineage>
        <taxon>Eukaryota</taxon>
        <taxon>Metazoa</taxon>
        <taxon>Ecdysozoa</taxon>
        <taxon>Arthropoda</taxon>
        <taxon>Hexapoda</taxon>
        <taxon>Insecta</taxon>
        <taxon>Pterygota</taxon>
        <taxon>Neoptera</taxon>
        <taxon>Endopterygota</taxon>
        <taxon>Diptera</taxon>
        <taxon>Brachycera</taxon>
        <taxon>Muscomorpha</taxon>
        <taxon>Hippoboscoidea</taxon>
        <taxon>Glossinidae</taxon>
        <taxon>Glossina</taxon>
    </lineage>
</organism>